<proteinExistence type="inferred from homology"/>
<dbReference type="PANTHER" id="PTHR44196">
    <property type="entry name" value="DEHYDROGENASE/REDUCTASE SDR FAMILY MEMBER 7B"/>
    <property type="match status" value="1"/>
</dbReference>
<dbReference type="GO" id="GO:0016491">
    <property type="term" value="F:oxidoreductase activity"/>
    <property type="evidence" value="ECO:0007669"/>
    <property type="project" value="UniProtKB-KW"/>
</dbReference>
<accession>A0A6A6TA95</accession>
<organism evidence="3 4">
    <name type="scientific">Lophiostoma macrostomum CBS 122681</name>
    <dbReference type="NCBI Taxonomy" id="1314788"/>
    <lineage>
        <taxon>Eukaryota</taxon>
        <taxon>Fungi</taxon>
        <taxon>Dikarya</taxon>
        <taxon>Ascomycota</taxon>
        <taxon>Pezizomycotina</taxon>
        <taxon>Dothideomycetes</taxon>
        <taxon>Pleosporomycetidae</taxon>
        <taxon>Pleosporales</taxon>
        <taxon>Lophiostomataceae</taxon>
        <taxon>Lophiostoma</taxon>
    </lineage>
</organism>
<dbReference type="AlphaFoldDB" id="A0A6A6TA95"/>
<dbReference type="SUPFAM" id="SSF51735">
    <property type="entry name" value="NAD(P)-binding Rossmann-fold domains"/>
    <property type="match status" value="1"/>
</dbReference>
<dbReference type="InterPro" id="IPR002347">
    <property type="entry name" value="SDR_fam"/>
</dbReference>
<dbReference type="Pfam" id="PF00106">
    <property type="entry name" value="adh_short"/>
    <property type="match status" value="1"/>
</dbReference>
<keyword evidence="4" id="KW-1185">Reference proteome</keyword>
<dbReference type="PRINTS" id="PR00081">
    <property type="entry name" value="GDHRDH"/>
</dbReference>
<evidence type="ECO:0000313" key="4">
    <source>
        <dbReference type="Proteomes" id="UP000799324"/>
    </source>
</evidence>
<dbReference type="InterPro" id="IPR036291">
    <property type="entry name" value="NAD(P)-bd_dom_sf"/>
</dbReference>
<dbReference type="GO" id="GO:0016020">
    <property type="term" value="C:membrane"/>
    <property type="evidence" value="ECO:0007669"/>
    <property type="project" value="TreeGrafter"/>
</dbReference>
<keyword evidence="2" id="KW-0560">Oxidoreductase</keyword>
<reference evidence="3" key="1">
    <citation type="journal article" date="2020" name="Stud. Mycol.">
        <title>101 Dothideomycetes genomes: a test case for predicting lifestyles and emergence of pathogens.</title>
        <authorList>
            <person name="Haridas S."/>
            <person name="Albert R."/>
            <person name="Binder M."/>
            <person name="Bloem J."/>
            <person name="Labutti K."/>
            <person name="Salamov A."/>
            <person name="Andreopoulos B."/>
            <person name="Baker S."/>
            <person name="Barry K."/>
            <person name="Bills G."/>
            <person name="Bluhm B."/>
            <person name="Cannon C."/>
            <person name="Castanera R."/>
            <person name="Culley D."/>
            <person name="Daum C."/>
            <person name="Ezra D."/>
            <person name="Gonzalez J."/>
            <person name="Henrissat B."/>
            <person name="Kuo A."/>
            <person name="Liang C."/>
            <person name="Lipzen A."/>
            <person name="Lutzoni F."/>
            <person name="Magnuson J."/>
            <person name="Mondo S."/>
            <person name="Nolan M."/>
            <person name="Ohm R."/>
            <person name="Pangilinan J."/>
            <person name="Park H.-J."/>
            <person name="Ramirez L."/>
            <person name="Alfaro M."/>
            <person name="Sun H."/>
            <person name="Tritt A."/>
            <person name="Yoshinaga Y."/>
            <person name="Zwiers L.-H."/>
            <person name="Turgeon B."/>
            <person name="Goodwin S."/>
            <person name="Spatafora J."/>
            <person name="Crous P."/>
            <person name="Grigoriev I."/>
        </authorList>
    </citation>
    <scope>NUCLEOTIDE SEQUENCE</scope>
    <source>
        <strain evidence="3">CBS 122681</strain>
    </source>
</reference>
<dbReference type="Gene3D" id="3.40.50.720">
    <property type="entry name" value="NAD(P)-binding Rossmann-like Domain"/>
    <property type="match status" value="1"/>
</dbReference>
<evidence type="ECO:0000313" key="3">
    <source>
        <dbReference type="EMBL" id="KAF2656572.1"/>
    </source>
</evidence>
<comment type="similarity">
    <text evidence="1">Belongs to the short-chain dehydrogenases/reductases (SDR) family.</text>
</comment>
<evidence type="ECO:0000256" key="2">
    <source>
        <dbReference type="ARBA" id="ARBA00023002"/>
    </source>
</evidence>
<dbReference type="OrthoDB" id="1933717at2759"/>
<dbReference type="EMBL" id="MU004334">
    <property type="protein sequence ID" value="KAF2656572.1"/>
    <property type="molecule type" value="Genomic_DNA"/>
</dbReference>
<dbReference type="PANTHER" id="PTHR44196:SF1">
    <property type="entry name" value="DEHYDROGENASE_REDUCTASE SDR FAMILY MEMBER 7B"/>
    <property type="match status" value="1"/>
</dbReference>
<protein>
    <submittedName>
        <fullName evidence="3">NAD(P)-binding protein</fullName>
    </submittedName>
</protein>
<gene>
    <name evidence="3" type="ORF">K491DRAFT_767649</name>
</gene>
<sequence length="304" mass="32328">MDPPYPSMTSLWHTNVYPAIEKATATDKTVVVTGASSGIGRAAAIAFAKAGATHVALISRRETQLKETEDLVKSAKPGIKVTTHALSIKNLAALKKAAGEIGVWDVVLLNAGRIVKPAKVEESYPELWWDVFETNVKGTLYTSQAFLPTVNPSPAAGHKPTIIGVSAGVVTLPPVAPPNIGASAYVASKAALLKLLEHIAAERPDLTVVSAHPGVVHTALMEESGMQGGDEETMAQAKKAGFVDDESLPAHFFVWLTTPDAAFLDGKFVFANWDVQQLVTRKDEIATGDMLTSVIQGWPFQPAK</sequence>
<name>A0A6A6TA95_9PLEO</name>
<evidence type="ECO:0000256" key="1">
    <source>
        <dbReference type="ARBA" id="ARBA00006484"/>
    </source>
</evidence>
<dbReference type="Proteomes" id="UP000799324">
    <property type="component" value="Unassembled WGS sequence"/>
</dbReference>
<dbReference type="CDD" id="cd05233">
    <property type="entry name" value="SDR_c"/>
    <property type="match status" value="1"/>
</dbReference>